<reference evidence="3" key="1">
    <citation type="submission" date="2021-01" db="EMBL/GenBank/DDBJ databases">
        <title>A chromosome-scale assembly of European eel, Anguilla anguilla.</title>
        <authorList>
            <person name="Henkel C."/>
            <person name="Jong-Raadsen S.A."/>
            <person name="Dufour S."/>
            <person name="Weltzien F.-A."/>
            <person name="Palstra A.P."/>
            <person name="Pelster B."/>
            <person name="Spaink H.P."/>
            <person name="Van Den Thillart G.E."/>
            <person name="Jansen H."/>
            <person name="Zahm M."/>
            <person name="Klopp C."/>
            <person name="Cedric C."/>
            <person name="Louis A."/>
            <person name="Berthelot C."/>
            <person name="Parey E."/>
            <person name="Roest Crollius H."/>
            <person name="Montfort J."/>
            <person name="Robinson-Rechavi M."/>
            <person name="Bucao C."/>
            <person name="Bouchez O."/>
            <person name="Gislard M."/>
            <person name="Lluch J."/>
            <person name="Milhes M."/>
            <person name="Lampietro C."/>
            <person name="Lopez Roques C."/>
            <person name="Donnadieu C."/>
            <person name="Braasch I."/>
            <person name="Desvignes T."/>
            <person name="Postlethwait J."/>
            <person name="Bobe J."/>
            <person name="Guiguen Y."/>
            <person name="Dirks R."/>
        </authorList>
    </citation>
    <scope>NUCLEOTIDE SEQUENCE</scope>
    <source>
        <strain evidence="3">Tag_6206</strain>
        <tissue evidence="3">Liver</tissue>
    </source>
</reference>
<evidence type="ECO:0000313" key="4">
    <source>
        <dbReference type="Proteomes" id="UP001044222"/>
    </source>
</evidence>
<dbReference type="AlphaFoldDB" id="A0A9D3LI41"/>
<sequence length="220" mass="25282">MRLVAIGHYILLFFFTNKQRPRCMFCQALLSVCLSLTHAQSQTHHVHSVSYKHILKCATLSLSHTHTHTHHVHSVCYEHNHMHTPCLFSHTHTHRPRNPHVDSLSLTDTPSLSHTHTHTHTHTFARADSPAEGMTPDEDRPSGPRDRNRQAPAEPDARYRYRSLASPLRWRDAADGTPHPICRVWGTQPGRRRRRRPPPTFTKAGRRTRTPLPCLKCRGT</sequence>
<feature type="signal peptide" evidence="2">
    <location>
        <begin position="1"/>
        <end position="39"/>
    </location>
</feature>
<feature type="compositionally biased region" description="Basic and acidic residues" evidence="1">
    <location>
        <begin position="137"/>
        <end position="159"/>
    </location>
</feature>
<dbReference type="EMBL" id="JAFIRN010000019">
    <property type="protein sequence ID" value="KAG5830404.1"/>
    <property type="molecule type" value="Genomic_DNA"/>
</dbReference>
<feature type="chain" id="PRO_5039665087" description="Secreted protein" evidence="2">
    <location>
        <begin position="40"/>
        <end position="220"/>
    </location>
</feature>
<keyword evidence="4" id="KW-1185">Reference proteome</keyword>
<feature type="compositionally biased region" description="Low complexity" evidence="1">
    <location>
        <begin position="103"/>
        <end position="114"/>
    </location>
</feature>
<evidence type="ECO:0000313" key="3">
    <source>
        <dbReference type="EMBL" id="KAG5830404.1"/>
    </source>
</evidence>
<evidence type="ECO:0000256" key="2">
    <source>
        <dbReference type="SAM" id="SignalP"/>
    </source>
</evidence>
<evidence type="ECO:0008006" key="5">
    <source>
        <dbReference type="Google" id="ProtNLM"/>
    </source>
</evidence>
<feature type="region of interest" description="Disordered" evidence="1">
    <location>
        <begin position="92"/>
        <end position="212"/>
    </location>
</feature>
<organism evidence="3 4">
    <name type="scientific">Anguilla anguilla</name>
    <name type="common">European freshwater eel</name>
    <name type="synonym">Muraena anguilla</name>
    <dbReference type="NCBI Taxonomy" id="7936"/>
    <lineage>
        <taxon>Eukaryota</taxon>
        <taxon>Metazoa</taxon>
        <taxon>Chordata</taxon>
        <taxon>Craniata</taxon>
        <taxon>Vertebrata</taxon>
        <taxon>Euteleostomi</taxon>
        <taxon>Actinopterygii</taxon>
        <taxon>Neopterygii</taxon>
        <taxon>Teleostei</taxon>
        <taxon>Anguilliformes</taxon>
        <taxon>Anguillidae</taxon>
        <taxon>Anguilla</taxon>
    </lineage>
</organism>
<dbReference type="Proteomes" id="UP001044222">
    <property type="component" value="Chromosome 19"/>
</dbReference>
<keyword evidence="2" id="KW-0732">Signal</keyword>
<gene>
    <name evidence="3" type="ORF">ANANG_G00310260</name>
</gene>
<name>A0A9D3LI41_ANGAN</name>
<comment type="caution">
    <text evidence="3">The sequence shown here is derived from an EMBL/GenBank/DDBJ whole genome shotgun (WGS) entry which is preliminary data.</text>
</comment>
<evidence type="ECO:0000256" key="1">
    <source>
        <dbReference type="SAM" id="MobiDB-lite"/>
    </source>
</evidence>
<accession>A0A9D3LI41</accession>
<proteinExistence type="predicted"/>
<protein>
    <recommendedName>
        <fullName evidence="5">Secreted protein</fullName>
    </recommendedName>
</protein>